<evidence type="ECO:0000259" key="2">
    <source>
        <dbReference type="Pfam" id="PF00675"/>
    </source>
</evidence>
<feature type="region of interest" description="Disordered" evidence="1">
    <location>
        <begin position="1"/>
        <end position="20"/>
    </location>
</feature>
<evidence type="ECO:0000256" key="1">
    <source>
        <dbReference type="SAM" id="MobiDB-lite"/>
    </source>
</evidence>
<dbReference type="InterPro" id="IPR011765">
    <property type="entry name" value="Pept_M16_N"/>
</dbReference>
<dbReference type="InterPro" id="IPR050361">
    <property type="entry name" value="MPP/UQCRC_Complex"/>
</dbReference>
<sequence>MNMTDTLDRAAVGAERKKSPASVQVVASPGGVHAWLVEEHAVPLLALEFAFVGGASQDPAERPGVANMLSGMLDEGAGPYDSDAFQTQLADHAIELRFSADRDAFRGSLKTLVSHLPKAVELLRLALNEARLEPEAIARVRGQIEAGLRHDASNPDVLAMRAFNETAFAGHPYGRSVRGSLDSVAAINRDDLSAFRAGVLARDNLHVAAVGAVSADVLGTLLDDAFGDLPQASDLTQVSQIELQGQGVRRVVEVDTPQSVVRFGAPGVARHDPDYMAAYIANHILGGGVFSARLFREVREKRGLAYGVSSALYPMRHAAMFFGGTATKNERVAESIEVISAEIARMGAEGPDEDEVRLARQYLIGSYALHFDTSSKIAGQLLHLSLEKMGVDYIDRRNDLVASVTREDVRRAAARIFDASKLLVVTAGKPVGLTGQG</sequence>
<dbReference type="Gene3D" id="3.30.830.10">
    <property type="entry name" value="Metalloenzyme, LuxS/M16 peptidase-like"/>
    <property type="match status" value="2"/>
</dbReference>
<keyword evidence="5" id="KW-1185">Reference proteome</keyword>
<dbReference type="SUPFAM" id="SSF63411">
    <property type="entry name" value="LuxS/MPP-like metallohydrolase"/>
    <property type="match status" value="2"/>
</dbReference>
<gene>
    <name evidence="4" type="ORF">ACFONL_03385</name>
</gene>
<dbReference type="Pfam" id="PF00675">
    <property type="entry name" value="Peptidase_M16"/>
    <property type="match status" value="1"/>
</dbReference>
<feature type="domain" description="Peptidase M16 C-terminal" evidence="3">
    <location>
        <begin position="187"/>
        <end position="361"/>
    </location>
</feature>
<feature type="domain" description="Peptidase M16 N-terminal" evidence="2">
    <location>
        <begin position="53"/>
        <end position="178"/>
    </location>
</feature>
<dbReference type="InterPro" id="IPR007863">
    <property type="entry name" value="Peptidase_M16_C"/>
</dbReference>
<dbReference type="PANTHER" id="PTHR11851">
    <property type="entry name" value="METALLOPROTEASE"/>
    <property type="match status" value="1"/>
</dbReference>
<evidence type="ECO:0000313" key="5">
    <source>
        <dbReference type="Proteomes" id="UP001595704"/>
    </source>
</evidence>
<organism evidence="4 5">
    <name type="scientific">Camelimonas fluminis</name>
    <dbReference type="NCBI Taxonomy" id="1576911"/>
    <lineage>
        <taxon>Bacteria</taxon>
        <taxon>Pseudomonadati</taxon>
        <taxon>Pseudomonadota</taxon>
        <taxon>Alphaproteobacteria</taxon>
        <taxon>Hyphomicrobiales</taxon>
        <taxon>Chelatococcaceae</taxon>
        <taxon>Camelimonas</taxon>
    </lineage>
</organism>
<dbReference type="Pfam" id="PF05193">
    <property type="entry name" value="Peptidase_M16_C"/>
    <property type="match status" value="1"/>
</dbReference>
<proteinExistence type="predicted"/>
<comment type="caution">
    <text evidence="4">The sequence shown here is derived from an EMBL/GenBank/DDBJ whole genome shotgun (WGS) entry which is preliminary data.</text>
</comment>
<evidence type="ECO:0000259" key="3">
    <source>
        <dbReference type="Pfam" id="PF05193"/>
    </source>
</evidence>
<dbReference type="Proteomes" id="UP001595704">
    <property type="component" value="Unassembled WGS sequence"/>
</dbReference>
<evidence type="ECO:0000313" key="4">
    <source>
        <dbReference type="EMBL" id="MFC3636429.1"/>
    </source>
</evidence>
<name>A0ABV7UDF6_9HYPH</name>
<reference evidence="5" key="1">
    <citation type="journal article" date="2019" name="Int. J. Syst. Evol. Microbiol.">
        <title>The Global Catalogue of Microorganisms (GCM) 10K type strain sequencing project: providing services to taxonomists for standard genome sequencing and annotation.</title>
        <authorList>
            <consortium name="The Broad Institute Genomics Platform"/>
            <consortium name="The Broad Institute Genome Sequencing Center for Infectious Disease"/>
            <person name="Wu L."/>
            <person name="Ma J."/>
        </authorList>
    </citation>
    <scope>NUCLEOTIDE SEQUENCE [LARGE SCALE GENOMIC DNA]</scope>
    <source>
        <strain evidence="5">KCTC 42282</strain>
    </source>
</reference>
<accession>A0ABV7UDF6</accession>
<dbReference type="RefSeq" id="WP_373301524.1">
    <property type="nucleotide sequence ID" value="NZ_BNCG01000001.1"/>
</dbReference>
<protein>
    <submittedName>
        <fullName evidence="4">M16 family metallopeptidase</fullName>
    </submittedName>
</protein>
<dbReference type="InterPro" id="IPR011249">
    <property type="entry name" value="Metalloenz_LuxS/M16"/>
</dbReference>
<dbReference type="EMBL" id="JBHRYC010000023">
    <property type="protein sequence ID" value="MFC3636429.1"/>
    <property type="molecule type" value="Genomic_DNA"/>
</dbReference>
<dbReference type="PANTHER" id="PTHR11851:SF224">
    <property type="entry name" value="PROCESSING PROTEASE"/>
    <property type="match status" value="1"/>
</dbReference>